<evidence type="ECO:0008006" key="6">
    <source>
        <dbReference type="Google" id="ProtNLM"/>
    </source>
</evidence>
<keyword evidence="5" id="KW-1185">Reference proteome</keyword>
<dbReference type="RefSeq" id="WP_270120719.1">
    <property type="nucleotide sequence ID" value="NZ_BAAAOM010000004.1"/>
</dbReference>
<dbReference type="AlphaFoldDB" id="A0A9X3PJZ0"/>
<evidence type="ECO:0000313" key="5">
    <source>
        <dbReference type="Proteomes" id="UP001183604"/>
    </source>
</evidence>
<proteinExistence type="predicted"/>
<evidence type="ECO:0000313" key="3">
    <source>
        <dbReference type="EMBL" id="MDR7339277.1"/>
    </source>
</evidence>
<organism evidence="2 4">
    <name type="scientific">Glycomyces lechevalierae</name>
    <dbReference type="NCBI Taxonomy" id="256034"/>
    <lineage>
        <taxon>Bacteria</taxon>
        <taxon>Bacillati</taxon>
        <taxon>Actinomycetota</taxon>
        <taxon>Actinomycetes</taxon>
        <taxon>Glycomycetales</taxon>
        <taxon>Glycomycetaceae</taxon>
        <taxon>Glycomyces</taxon>
    </lineage>
</organism>
<dbReference type="EMBL" id="JAVDYD010000001">
    <property type="protein sequence ID" value="MDR7339277.1"/>
    <property type="molecule type" value="Genomic_DNA"/>
</dbReference>
<gene>
    <name evidence="3" type="ORF">J2S69_002996</name>
    <name evidence="2" type="ORF">O2L01_04790</name>
</gene>
<evidence type="ECO:0000313" key="2">
    <source>
        <dbReference type="EMBL" id="MDA1384292.1"/>
    </source>
</evidence>
<dbReference type="Gene3D" id="2.60.20.10">
    <property type="entry name" value="Crystallins"/>
    <property type="match status" value="1"/>
</dbReference>
<feature type="chain" id="PRO_5040975268" description="C1q domain-containing protein" evidence="1">
    <location>
        <begin position="42"/>
        <end position="179"/>
    </location>
</feature>
<evidence type="ECO:0000256" key="1">
    <source>
        <dbReference type="SAM" id="SignalP"/>
    </source>
</evidence>
<evidence type="ECO:0000313" key="4">
    <source>
        <dbReference type="Proteomes" id="UP001145799"/>
    </source>
</evidence>
<dbReference type="Proteomes" id="UP001183604">
    <property type="component" value="Unassembled WGS sequence"/>
</dbReference>
<dbReference type="EMBL" id="JAPZVQ010000002">
    <property type="protein sequence ID" value="MDA1384292.1"/>
    <property type="molecule type" value="Genomic_DNA"/>
</dbReference>
<protein>
    <recommendedName>
        <fullName evidence="6">C1q domain-containing protein</fullName>
    </recommendedName>
</protein>
<keyword evidence="1" id="KW-0732">Signal</keyword>
<reference evidence="2" key="1">
    <citation type="submission" date="2022-12" db="EMBL/GenBank/DDBJ databases">
        <title>Gycomyces niveus sp.nov., a novel actinomycete isolated from soil in Shouguang.</title>
        <authorList>
            <person name="Yang X."/>
        </authorList>
    </citation>
    <scope>NUCLEOTIDE SEQUENCE</scope>
    <source>
        <strain evidence="2">DSM 44724</strain>
    </source>
</reference>
<dbReference type="Proteomes" id="UP001145799">
    <property type="component" value="Unassembled WGS sequence"/>
</dbReference>
<feature type="signal peptide" evidence="1">
    <location>
        <begin position="1"/>
        <end position="41"/>
    </location>
</feature>
<accession>A0A9X3PJZ0</accession>
<reference evidence="3 5" key="2">
    <citation type="submission" date="2023-07" db="EMBL/GenBank/DDBJ databases">
        <title>Sequencing the genomes of 1000 actinobacteria strains.</title>
        <authorList>
            <person name="Klenk H.-P."/>
        </authorList>
    </citation>
    <scope>NUCLEOTIDE SEQUENCE [LARGE SCALE GENOMIC DNA]</scope>
    <source>
        <strain evidence="3 5">DSM 44724</strain>
    </source>
</reference>
<name>A0A9X3PJZ0_9ACTN</name>
<comment type="caution">
    <text evidence="2">The sequence shown here is derived from an EMBL/GenBank/DDBJ whole genome shotgun (WGS) entry which is preliminary data.</text>
</comment>
<sequence>MVKRITKHSGSSDRKRAMVAVALSFTAAAGALVLAPSAANAETAGDHCVYNLTRDELTCSDTPEAAIAADAVGIQATSTLVRLYDDANYGTSNGTFTLTVDGTYNCTAAYTPIEFTVVNLGSAGWSNRASSAHTYHSCDVKLFDNSDATGTSSTWIDNLANLNTAAGGWANRAGSFQVS</sequence>